<sequence>MMPYSPGPGLGVTFAVLRVLVLDASHTDTRVRLRPGRCVASSCRYAISCAGGDRCRSVSCIYMSYIYMLCVCPRSSMMVPPPRPRALSVVVLLLAGCLVSASTATRQPHVINGFKPAAADLAATPAQQQVSTHRVDAEPSDPADVDDAGVPGYGLNGGHGDVTPWLPSQPTWQLPQQQVPLVQVQQVQLQDPTREPEPNNMMRVIHNRPGSGPSPSAHYIVNRPPAGDRIDNLVESGKPPQPPKKPSRPSAGGASGAPGTVSETDMYLLGAIEKLVYRVDHLEKRLRRTEELVYYLMEGAANKQDAAEPCPKDFTRAGRHCYHFSGRDLNWKSASSACKAMDSILVEVIAPEDKRDLVNWITAQQEFRGRDFWTGGLNPGLLWIWANSARPVSSPAQNGTGANAVKNPGAEDIPGNGRCLKLAYNPATRQYNYQGGDCSARFRFICQIEEPSASRALSRIHKSLNIHLDGDSDPPPPVLTALAP</sequence>
<feature type="compositionally biased region" description="Acidic residues" evidence="1">
    <location>
        <begin position="138"/>
        <end position="147"/>
    </location>
</feature>
<organism evidence="4 5">
    <name type="scientific">Frankliniella occidentalis</name>
    <name type="common">Western flower thrips</name>
    <name type="synonym">Euthrips occidentalis</name>
    <dbReference type="NCBI Taxonomy" id="133901"/>
    <lineage>
        <taxon>Eukaryota</taxon>
        <taxon>Metazoa</taxon>
        <taxon>Ecdysozoa</taxon>
        <taxon>Arthropoda</taxon>
        <taxon>Hexapoda</taxon>
        <taxon>Insecta</taxon>
        <taxon>Pterygota</taxon>
        <taxon>Neoptera</taxon>
        <taxon>Paraneoptera</taxon>
        <taxon>Thysanoptera</taxon>
        <taxon>Terebrantia</taxon>
        <taxon>Thripoidea</taxon>
        <taxon>Thripidae</taxon>
        <taxon>Frankliniella</taxon>
    </lineage>
</organism>
<feature type="compositionally biased region" description="Gly residues" evidence="1">
    <location>
        <begin position="151"/>
        <end position="160"/>
    </location>
</feature>
<dbReference type="InterPro" id="IPR016187">
    <property type="entry name" value="CTDL_fold"/>
</dbReference>
<feature type="chain" id="PRO_5038955018" evidence="2">
    <location>
        <begin position="25"/>
        <end position="484"/>
    </location>
</feature>
<dbReference type="OrthoDB" id="2142683at2759"/>
<keyword evidence="4" id="KW-1185">Reference proteome</keyword>
<feature type="domain" description="C-type lectin" evidence="3">
    <location>
        <begin position="317"/>
        <end position="447"/>
    </location>
</feature>
<dbReference type="GeneID" id="113202921"/>
<dbReference type="SMART" id="SM00034">
    <property type="entry name" value="CLECT"/>
    <property type="match status" value="1"/>
</dbReference>
<dbReference type="PROSITE" id="PS50041">
    <property type="entry name" value="C_TYPE_LECTIN_2"/>
    <property type="match status" value="1"/>
</dbReference>
<proteinExistence type="predicted"/>
<evidence type="ECO:0000256" key="2">
    <source>
        <dbReference type="SAM" id="SignalP"/>
    </source>
</evidence>
<protein>
    <submittedName>
        <fullName evidence="5">Uncharacterized protein LOC113202921 isoform X1</fullName>
    </submittedName>
</protein>
<evidence type="ECO:0000313" key="4">
    <source>
        <dbReference type="Proteomes" id="UP000504606"/>
    </source>
</evidence>
<evidence type="ECO:0000259" key="3">
    <source>
        <dbReference type="PROSITE" id="PS50041"/>
    </source>
</evidence>
<evidence type="ECO:0000313" key="5">
    <source>
        <dbReference type="RefSeq" id="XP_052131832.1"/>
    </source>
</evidence>
<evidence type="ECO:0000256" key="1">
    <source>
        <dbReference type="SAM" id="MobiDB-lite"/>
    </source>
</evidence>
<reference evidence="5" key="1">
    <citation type="submission" date="2025-08" db="UniProtKB">
        <authorList>
            <consortium name="RefSeq"/>
        </authorList>
    </citation>
    <scope>IDENTIFICATION</scope>
    <source>
        <tissue evidence="5">Whole organism</tissue>
    </source>
</reference>
<dbReference type="Proteomes" id="UP000504606">
    <property type="component" value="Unplaced"/>
</dbReference>
<dbReference type="InterPro" id="IPR001304">
    <property type="entry name" value="C-type_lectin-like"/>
</dbReference>
<feature type="signal peptide" evidence="2">
    <location>
        <begin position="1"/>
        <end position="24"/>
    </location>
</feature>
<dbReference type="SUPFAM" id="SSF56436">
    <property type="entry name" value="C-type lectin-like"/>
    <property type="match status" value="1"/>
</dbReference>
<dbReference type="RefSeq" id="XP_052131832.1">
    <property type="nucleotide sequence ID" value="XM_052275872.1"/>
</dbReference>
<dbReference type="InterPro" id="IPR016186">
    <property type="entry name" value="C-type_lectin-like/link_sf"/>
</dbReference>
<dbReference type="Gene3D" id="3.10.100.10">
    <property type="entry name" value="Mannose-Binding Protein A, subunit A"/>
    <property type="match status" value="1"/>
</dbReference>
<dbReference type="AlphaFoldDB" id="A0A9C6XUY8"/>
<gene>
    <name evidence="5" type="primary">LOC113202921</name>
</gene>
<name>A0A9C6XUY8_FRAOC</name>
<feature type="region of interest" description="Disordered" evidence="1">
    <location>
        <begin position="185"/>
        <end position="260"/>
    </location>
</feature>
<accession>A0A9C6XUY8</accession>
<dbReference type="CDD" id="cd00037">
    <property type="entry name" value="CLECT"/>
    <property type="match status" value="1"/>
</dbReference>
<keyword evidence="2" id="KW-0732">Signal</keyword>
<feature type="region of interest" description="Disordered" evidence="1">
    <location>
        <begin position="134"/>
        <end position="171"/>
    </location>
</feature>